<gene>
    <name evidence="2" type="ORF">AOE01nite_05120</name>
</gene>
<evidence type="ECO:0000313" key="3">
    <source>
        <dbReference type="Proteomes" id="UP000321746"/>
    </source>
</evidence>
<keyword evidence="2" id="KW-0378">Hydrolase</keyword>
<dbReference type="Gene3D" id="3.50.50.60">
    <property type="entry name" value="FAD/NAD(P)-binding domain"/>
    <property type="match status" value="1"/>
</dbReference>
<comment type="caution">
    <text evidence="2">The sequence shown here is derived from an EMBL/GenBank/DDBJ whole genome shotgun (WGS) entry which is preliminary data.</text>
</comment>
<dbReference type="PANTHER" id="PTHR40254:SF1">
    <property type="entry name" value="BLR0577 PROTEIN"/>
    <property type="match status" value="1"/>
</dbReference>
<dbReference type="SUPFAM" id="SSF51905">
    <property type="entry name" value="FAD/NAD(P)-binding domain"/>
    <property type="match status" value="2"/>
</dbReference>
<dbReference type="AlphaFoldDB" id="A0A511XH73"/>
<accession>A0A511XH73</accession>
<name>A0A511XH73_9PROT</name>
<proteinExistence type="predicted"/>
<dbReference type="InterPro" id="IPR052189">
    <property type="entry name" value="L-asp_N-monooxygenase_NS-form"/>
</dbReference>
<feature type="domain" description="FAD-dependent urate hydroxylase HpyO/Asp monooxygenase CreE-like FAD/NAD(P)-binding" evidence="1">
    <location>
        <begin position="11"/>
        <end position="149"/>
    </location>
</feature>
<dbReference type="InterPro" id="IPR036188">
    <property type="entry name" value="FAD/NAD-bd_sf"/>
</dbReference>
<dbReference type="Proteomes" id="UP000321746">
    <property type="component" value="Unassembled WGS sequence"/>
</dbReference>
<reference evidence="2 3" key="1">
    <citation type="submission" date="2019-07" db="EMBL/GenBank/DDBJ databases">
        <title>Whole genome shotgun sequence of Acetobacter oeni NBRC 105207.</title>
        <authorList>
            <person name="Hosoyama A."/>
            <person name="Uohara A."/>
            <person name="Ohji S."/>
            <person name="Ichikawa N."/>
        </authorList>
    </citation>
    <scope>NUCLEOTIDE SEQUENCE [LARGE SCALE GENOMIC DNA]</scope>
    <source>
        <strain evidence="2 3">NBRC 105207</strain>
    </source>
</reference>
<keyword evidence="3" id="KW-1185">Reference proteome</keyword>
<dbReference type="GO" id="GO:0016787">
    <property type="term" value="F:hydrolase activity"/>
    <property type="evidence" value="ECO:0007669"/>
    <property type="project" value="UniProtKB-KW"/>
</dbReference>
<dbReference type="OrthoDB" id="101972at2"/>
<protein>
    <submittedName>
        <fullName evidence="2">Hydroxyacylglutathione hydrolase</fullName>
    </submittedName>
</protein>
<dbReference type="PANTHER" id="PTHR40254">
    <property type="entry name" value="BLR0577 PROTEIN"/>
    <property type="match status" value="1"/>
</dbReference>
<dbReference type="InterPro" id="IPR038732">
    <property type="entry name" value="HpyO/CreE_NAD-binding"/>
</dbReference>
<organism evidence="2 3">
    <name type="scientific">Acetobacter oeni</name>
    <dbReference type="NCBI Taxonomy" id="304077"/>
    <lineage>
        <taxon>Bacteria</taxon>
        <taxon>Pseudomonadati</taxon>
        <taxon>Pseudomonadota</taxon>
        <taxon>Alphaproteobacteria</taxon>
        <taxon>Acetobacterales</taxon>
        <taxon>Acetobacteraceae</taxon>
        <taxon>Acetobacter</taxon>
    </lineage>
</organism>
<evidence type="ECO:0000259" key="1">
    <source>
        <dbReference type="Pfam" id="PF13454"/>
    </source>
</evidence>
<sequence length="444" mass="48260">MPEHTTIQSCAIIGGGASGTLLAWHLARTTGTTAILIEPSEHPGLGLAYGTPCPDHVMNVPVKGLSATPDDPDHLLNWLRTDLHLNAGREDFIPRAVFGLYLKSLFCEAAPRHIRAEVTACRKHDDHFHLTLSDGRTLKSRKIVLATGNFDPARLRGIDPAVEHAGRYHHNAWTDSTFAAIGKHEPVALIGTGLTAIDIILRLRRAGRHGPVTALSRHGLFPAAHAPHTPLPAPLFTPANTTPTAGAYLRKFHNALRNGTDWRAAVDSLRPVTNLLWLALPDTERRRFTRHLQRRWERVRHRMAPHIAAALKHERDTGGVTTRNGHVTRATLTNDTVTLEARSDTETIRIQTAHIINCTGPSLNYAHNGSPLLRDLLETGLALPGDEGKALSCTPDGLVTGRDNTPTDGLFTLGPARLGTLLESIAIPEIRQQAADLANHLASG</sequence>
<dbReference type="EMBL" id="BJYG01000004">
    <property type="protein sequence ID" value="GEN62288.1"/>
    <property type="molecule type" value="Genomic_DNA"/>
</dbReference>
<dbReference type="RefSeq" id="WP_146885704.1">
    <property type="nucleotide sequence ID" value="NZ_BJYG01000004.1"/>
</dbReference>
<evidence type="ECO:0000313" key="2">
    <source>
        <dbReference type="EMBL" id="GEN62288.1"/>
    </source>
</evidence>
<dbReference type="Pfam" id="PF13454">
    <property type="entry name" value="NAD_binding_9"/>
    <property type="match status" value="1"/>
</dbReference>